<protein>
    <recommendedName>
        <fullName evidence="3">F-box domain-containing protein</fullName>
    </recommendedName>
</protein>
<proteinExistence type="predicted"/>
<name>A0ABR4BUZ2_9HELO</name>
<organism evidence="1 2">
    <name type="scientific">Oculimacula yallundae</name>
    <dbReference type="NCBI Taxonomy" id="86028"/>
    <lineage>
        <taxon>Eukaryota</taxon>
        <taxon>Fungi</taxon>
        <taxon>Dikarya</taxon>
        <taxon>Ascomycota</taxon>
        <taxon>Pezizomycotina</taxon>
        <taxon>Leotiomycetes</taxon>
        <taxon>Helotiales</taxon>
        <taxon>Ploettnerulaceae</taxon>
        <taxon>Oculimacula</taxon>
    </lineage>
</organism>
<dbReference type="EMBL" id="JAZHXI010000020">
    <property type="protein sequence ID" value="KAL2060931.1"/>
    <property type="molecule type" value="Genomic_DNA"/>
</dbReference>
<evidence type="ECO:0000313" key="1">
    <source>
        <dbReference type="EMBL" id="KAL2060931.1"/>
    </source>
</evidence>
<dbReference type="Proteomes" id="UP001595075">
    <property type="component" value="Unassembled WGS sequence"/>
</dbReference>
<sequence length="544" mass="61663">MPKPPFLLRMPIEVLSTISAFVNGWEPHPKASLEAPNQNNGAAEIQNLRLTCKVLCDASSKFLVPTITIDFGSPASIERLEEISQHPEIRRGVVYIRAICKLYDPELGADFDVFVRHQLERLRTSLTIFRNNENYWPNPCQCGCSEHGKGNDDTTLQEYVDLGEEIRDAWSQMLAKDGYGNLTGKQYREEWKPYQDILTTGFEQYQKRVALQWQWRENEVFCRKIATAMARMPWGTCLQIDDPDTDWTTRYKPDDIRTLLGSRNSLSLGMLHPVSSTEVRKIGLGYPPTDLLVKLLIAIHKAGVSLTSLVIQSQTPDDFFALASSKQHTSDLTAAMQRLENFHLRPVGRPLAHLDNTHRSGLLAGVQRFSSAVLDSPSLEKISLDLYNCSLGSYNANPKALISSMIPIRPRPNLKMLSMNYMATTLDKLVQVFDSCNGEPILFSAQNLLLLDSEWEDGLDLLRGKVTSGSILSQFSSAKLKPGTFEMLDRKTFDDPFWSMWLDFPPTFGWFSYDPISPNVVNIREEAEKYIKGYIDENPLRVRT</sequence>
<evidence type="ECO:0000313" key="2">
    <source>
        <dbReference type="Proteomes" id="UP001595075"/>
    </source>
</evidence>
<gene>
    <name evidence="1" type="ORF">VTL71DRAFT_8983</name>
</gene>
<accession>A0ABR4BUZ2</accession>
<comment type="caution">
    <text evidence="1">The sequence shown here is derived from an EMBL/GenBank/DDBJ whole genome shotgun (WGS) entry which is preliminary data.</text>
</comment>
<reference evidence="1 2" key="1">
    <citation type="journal article" date="2024" name="Commun. Biol.">
        <title>Comparative genomic analysis of thermophilic fungi reveals convergent evolutionary adaptations and gene losses.</title>
        <authorList>
            <person name="Steindorff A.S."/>
            <person name="Aguilar-Pontes M.V."/>
            <person name="Robinson A.J."/>
            <person name="Andreopoulos B."/>
            <person name="LaButti K."/>
            <person name="Kuo A."/>
            <person name="Mondo S."/>
            <person name="Riley R."/>
            <person name="Otillar R."/>
            <person name="Haridas S."/>
            <person name="Lipzen A."/>
            <person name="Grimwood J."/>
            <person name="Schmutz J."/>
            <person name="Clum A."/>
            <person name="Reid I.D."/>
            <person name="Moisan M.C."/>
            <person name="Butler G."/>
            <person name="Nguyen T.T.M."/>
            <person name="Dewar K."/>
            <person name="Conant G."/>
            <person name="Drula E."/>
            <person name="Henrissat B."/>
            <person name="Hansel C."/>
            <person name="Singer S."/>
            <person name="Hutchinson M.I."/>
            <person name="de Vries R.P."/>
            <person name="Natvig D.O."/>
            <person name="Powell A.J."/>
            <person name="Tsang A."/>
            <person name="Grigoriev I.V."/>
        </authorList>
    </citation>
    <scope>NUCLEOTIDE SEQUENCE [LARGE SCALE GENOMIC DNA]</scope>
    <source>
        <strain evidence="1 2">CBS 494.80</strain>
    </source>
</reference>
<evidence type="ECO:0008006" key="3">
    <source>
        <dbReference type="Google" id="ProtNLM"/>
    </source>
</evidence>
<keyword evidence="2" id="KW-1185">Reference proteome</keyword>